<accession>Q3JS74</accession>
<dbReference type="HOGENOM" id="CLU_510639_0_0_4"/>
<sequence>MDRDEVGHRRAVHHRVEQRPVGHCVGAVAQVLGHDVRMRHRTGVEVIARERDRPGKHAFAHERIDRERESRALAVAEPGDTRRQSLEGHAFACAPDPVRHDPVLGEVFEQVVVDDADVVGVVRQGDPAKRADRAAKQRAQERLGEHRDLERAGHAAVLRMCADQIAVVEHDRATILEAEHRLDVAHDRRAACLHQLRPVGVAHRARFLERVARRHVAVDKIVRGGLVGDDIGHDAAREDRREHVGRVAEQADRDRLAARLRVADQRERLVEIARLPLEEAHLQPLVDARLIDLDDERRRIGHAPRERLRAAHSAEAGRQDEAPAQIVAEVALGDAREDFIGALDHALRADVLPVARREAAPADQVAAFQFVEMLCLRPLADQVAVRHHDERCARMRAQQRDRLAGLDDERLVLVHCAQRAHDRVVRRPVARGAAERRVDDQLIGILADREDVFQKTQQRLLAPAFAAQRIAGRDFEGAVHRAVPLRSAGERIVGDRDAERGFDRRVDRGIEHRRRQRNVCLRHPQHVNLHPFL</sequence>
<organism evidence="1 2">
    <name type="scientific">Burkholderia pseudomallei (strain 1710b)</name>
    <dbReference type="NCBI Taxonomy" id="320372"/>
    <lineage>
        <taxon>Bacteria</taxon>
        <taxon>Pseudomonadati</taxon>
        <taxon>Pseudomonadota</taxon>
        <taxon>Betaproteobacteria</taxon>
        <taxon>Burkholderiales</taxon>
        <taxon>Burkholderiaceae</taxon>
        <taxon>Burkholderia</taxon>
        <taxon>pseudomallei group</taxon>
    </lineage>
</organism>
<protein>
    <submittedName>
        <fullName evidence="1">Uncharacterized protein</fullName>
    </submittedName>
</protein>
<dbReference type="KEGG" id="bpm:BURPS1710b_2184"/>
<dbReference type="Proteomes" id="UP000002700">
    <property type="component" value="Chromosome I"/>
</dbReference>
<evidence type="ECO:0000313" key="2">
    <source>
        <dbReference type="Proteomes" id="UP000002700"/>
    </source>
</evidence>
<name>Q3JS74_BURP1</name>
<proteinExistence type="predicted"/>
<dbReference type="AlphaFoldDB" id="Q3JS74"/>
<dbReference type="EnsemblBacteria" id="ABA50058">
    <property type="protein sequence ID" value="ABA50058"/>
    <property type="gene ID" value="BURPS1710b_2184"/>
</dbReference>
<dbReference type="EMBL" id="CP000124">
    <property type="protein sequence ID" value="ABA50058.1"/>
    <property type="molecule type" value="Genomic_DNA"/>
</dbReference>
<reference evidence="1 2" key="1">
    <citation type="submission" date="2005-09" db="EMBL/GenBank/DDBJ databases">
        <authorList>
            <person name="Woods D.E."/>
            <person name="Nierman W.C."/>
        </authorList>
    </citation>
    <scope>NUCLEOTIDE SEQUENCE [LARGE SCALE GENOMIC DNA]</scope>
    <source>
        <strain evidence="1 2">1710b</strain>
    </source>
</reference>
<evidence type="ECO:0000313" key="1">
    <source>
        <dbReference type="EMBL" id="ABA50058.1"/>
    </source>
</evidence>
<gene>
    <name evidence="1" type="ordered locus">BURPS1710b_2184</name>
</gene>